<protein>
    <recommendedName>
        <fullName evidence="7">FAR-17a/AIG1-like protein</fullName>
    </recommendedName>
</protein>
<dbReference type="PANTHER" id="PTHR10989:SF16">
    <property type="entry name" value="AT02829P-RELATED"/>
    <property type="match status" value="1"/>
</dbReference>
<keyword evidence="4 5" id="KW-0472">Membrane</keyword>
<dbReference type="GO" id="GO:0016020">
    <property type="term" value="C:membrane"/>
    <property type="evidence" value="ECO:0007669"/>
    <property type="project" value="InterPro"/>
</dbReference>
<evidence type="ECO:0000313" key="6">
    <source>
        <dbReference type="EMBL" id="CDS09742.1"/>
    </source>
</evidence>
<dbReference type="GO" id="GO:0012505">
    <property type="term" value="C:endomembrane system"/>
    <property type="evidence" value="ECO:0007669"/>
    <property type="project" value="UniProtKB-SubCell"/>
</dbReference>
<accession>A0A077WSU4</accession>
<gene>
    <name evidence="6" type="ORF">LRAMOSA02419</name>
</gene>
<feature type="transmembrane region" description="Helical" evidence="5">
    <location>
        <begin position="12"/>
        <end position="31"/>
    </location>
</feature>
<feature type="transmembrane region" description="Helical" evidence="5">
    <location>
        <begin position="146"/>
        <end position="163"/>
    </location>
</feature>
<evidence type="ECO:0000256" key="3">
    <source>
        <dbReference type="ARBA" id="ARBA00022989"/>
    </source>
</evidence>
<feature type="transmembrane region" description="Helical" evidence="5">
    <location>
        <begin position="183"/>
        <end position="203"/>
    </location>
</feature>
<sequence>MAIVDKPWVRLALNIVGFLSNCYGFSVIGVFPPGIGYGGIFQFLTMIGLSVATLAFALKILRFAVPGALESLYRHVAYVATPMEGLITLLYWPMVLYNRDLLADQEMPFELPLTLDMALHLWPAILLWIDFLVFDAEFKRSKAHVFTIYVFTIIYLGWSTYCFSRNGFWVYPFLAEFSTVGRATFFMCCGNVCAFMYEAGAYLHSKLHVPPSIKTKKTQ</sequence>
<dbReference type="EMBL" id="LK023335">
    <property type="protein sequence ID" value="CDS09742.1"/>
    <property type="molecule type" value="Genomic_DNA"/>
</dbReference>
<dbReference type="OrthoDB" id="1898221at2759"/>
<keyword evidence="3 5" id="KW-1133">Transmembrane helix</keyword>
<evidence type="ECO:0000256" key="4">
    <source>
        <dbReference type="ARBA" id="ARBA00023136"/>
    </source>
</evidence>
<evidence type="ECO:0000256" key="1">
    <source>
        <dbReference type="ARBA" id="ARBA00004127"/>
    </source>
</evidence>
<feature type="transmembrane region" description="Helical" evidence="5">
    <location>
        <begin position="76"/>
        <end position="97"/>
    </location>
</feature>
<dbReference type="AlphaFoldDB" id="A0A077WSU4"/>
<comment type="subcellular location">
    <subcellularLocation>
        <location evidence="1">Endomembrane system</location>
        <topology evidence="1">Multi-pass membrane protein</topology>
    </subcellularLocation>
</comment>
<feature type="transmembrane region" description="Helical" evidence="5">
    <location>
        <begin position="43"/>
        <end position="64"/>
    </location>
</feature>
<evidence type="ECO:0008006" key="7">
    <source>
        <dbReference type="Google" id="ProtNLM"/>
    </source>
</evidence>
<evidence type="ECO:0000256" key="2">
    <source>
        <dbReference type="ARBA" id="ARBA00022692"/>
    </source>
</evidence>
<name>A0A077WSU4_9FUNG</name>
<dbReference type="PANTHER" id="PTHR10989">
    <property type="entry name" value="ANDROGEN-INDUCED PROTEIN 1-RELATED"/>
    <property type="match status" value="1"/>
</dbReference>
<dbReference type="Pfam" id="PF04750">
    <property type="entry name" value="Far-17a_AIG1"/>
    <property type="match status" value="1"/>
</dbReference>
<keyword evidence="2 5" id="KW-0812">Transmembrane</keyword>
<dbReference type="InterPro" id="IPR006838">
    <property type="entry name" value="ADTRP_AIG1"/>
</dbReference>
<proteinExistence type="predicted"/>
<feature type="transmembrane region" description="Helical" evidence="5">
    <location>
        <begin position="117"/>
        <end position="134"/>
    </location>
</feature>
<organism evidence="6">
    <name type="scientific">Lichtheimia ramosa</name>
    <dbReference type="NCBI Taxonomy" id="688394"/>
    <lineage>
        <taxon>Eukaryota</taxon>
        <taxon>Fungi</taxon>
        <taxon>Fungi incertae sedis</taxon>
        <taxon>Mucoromycota</taxon>
        <taxon>Mucoromycotina</taxon>
        <taxon>Mucoromycetes</taxon>
        <taxon>Mucorales</taxon>
        <taxon>Lichtheimiaceae</taxon>
        <taxon>Lichtheimia</taxon>
    </lineage>
</organism>
<evidence type="ECO:0000256" key="5">
    <source>
        <dbReference type="SAM" id="Phobius"/>
    </source>
</evidence>
<reference evidence="6" key="1">
    <citation type="journal article" date="2014" name="Genome Announc.">
        <title>De novo whole-genome sequence and genome annotation of Lichtheimia ramosa.</title>
        <authorList>
            <person name="Linde J."/>
            <person name="Schwartze V."/>
            <person name="Binder U."/>
            <person name="Lass-Florl C."/>
            <person name="Voigt K."/>
            <person name="Horn F."/>
        </authorList>
    </citation>
    <scope>NUCLEOTIDE SEQUENCE</scope>
    <source>
        <strain evidence="6">JMRC FSU:6197</strain>
    </source>
</reference>